<dbReference type="Gene3D" id="3.30.30.30">
    <property type="match status" value="1"/>
</dbReference>
<dbReference type="InterPro" id="IPR013126">
    <property type="entry name" value="Hsp_70_fam"/>
</dbReference>
<dbReference type="SUPFAM" id="SSF53067">
    <property type="entry name" value="Actin-like ATPase domain"/>
    <property type="match status" value="1"/>
</dbReference>
<dbReference type="GO" id="GO:0005524">
    <property type="term" value="F:ATP binding"/>
    <property type="evidence" value="ECO:0007669"/>
    <property type="project" value="UniProtKB-KW"/>
</dbReference>
<accession>A0A0J7YMY0</accession>
<keyword evidence="1" id="KW-0547">Nucleotide-binding</keyword>
<keyword evidence="4" id="KW-1185">Reference proteome</keyword>
<organism evidence="3 4">
    <name type="scientific">Beta vulgaris subsp. vulgaris</name>
    <name type="common">Beet</name>
    <dbReference type="NCBI Taxonomy" id="3555"/>
    <lineage>
        <taxon>Eukaryota</taxon>
        <taxon>Viridiplantae</taxon>
        <taxon>Streptophyta</taxon>
        <taxon>Embryophyta</taxon>
        <taxon>Tracheophyta</taxon>
        <taxon>Spermatophyta</taxon>
        <taxon>Magnoliopsida</taxon>
        <taxon>eudicotyledons</taxon>
        <taxon>Gunneridae</taxon>
        <taxon>Pentapetalae</taxon>
        <taxon>Caryophyllales</taxon>
        <taxon>Chenopodiaceae</taxon>
        <taxon>Betoideae</taxon>
        <taxon>Beta</taxon>
    </lineage>
</organism>
<dbReference type="Gene3D" id="3.30.420.40">
    <property type="match status" value="2"/>
</dbReference>
<name>A0A0J7YMY0_BETVV</name>
<dbReference type="PANTHER" id="PTHR45639:SF4">
    <property type="entry name" value="HSC70CB, ISOFORM G"/>
    <property type="match status" value="1"/>
</dbReference>
<evidence type="ECO:0000256" key="2">
    <source>
        <dbReference type="ARBA" id="ARBA00022840"/>
    </source>
</evidence>
<evidence type="ECO:0008006" key="5">
    <source>
        <dbReference type="Google" id="ProtNLM"/>
    </source>
</evidence>
<dbReference type="Pfam" id="PF00012">
    <property type="entry name" value="HSP70"/>
    <property type="match status" value="1"/>
</dbReference>
<protein>
    <recommendedName>
        <fullName evidence="5">Heat shock protein 70</fullName>
    </recommendedName>
</protein>
<dbReference type="GO" id="GO:0005634">
    <property type="term" value="C:nucleus"/>
    <property type="evidence" value="ECO:0007669"/>
    <property type="project" value="TreeGrafter"/>
</dbReference>
<feature type="non-terminal residue" evidence="3">
    <location>
        <position position="1"/>
    </location>
</feature>
<dbReference type="PANTHER" id="PTHR45639">
    <property type="entry name" value="HSC70CB, ISOFORM G-RELATED"/>
    <property type="match status" value="1"/>
</dbReference>
<feature type="non-terminal residue" evidence="3">
    <location>
        <position position="152"/>
    </location>
</feature>
<dbReference type="Proteomes" id="UP000035740">
    <property type="component" value="Unassembled WGS sequence"/>
</dbReference>
<evidence type="ECO:0000313" key="4">
    <source>
        <dbReference type="Proteomes" id="UP000035740"/>
    </source>
</evidence>
<evidence type="ECO:0000256" key="1">
    <source>
        <dbReference type="ARBA" id="ARBA00022741"/>
    </source>
</evidence>
<dbReference type="AlphaFoldDB" id="A0A0J7YMY0"/>
<gene>
    <name evidence="3" type="ORF">BVRB_040950</name>
</gene>
<dbReference type="FunFam" id="3.30.420.40:FF:000171">
    <property type="entry name" value="Heat shock 70 kDa protein 4"/>
    <property type="match status" value="1"/>
</dbReference>
<sequence>SVDRRLKGASRFHFKTQQVENDKIAIEVNYMDEQAQFAPEQIAAALFGCLKRITEKALAPISVQDCVIALPLYFTDMQRRALLDAAGLVGFNVLRLIHETTAVALQYGILRNLPEAAPFKVMFVDVGHSQTSVSVASFVQGKLTVWDVILIR</sequence>
<dbReference type="InterPro" id="IPR043129">
    <property type="entry name" value="ATPase_NBD"/>
</dbReference>
<proteinExistence type="predicted"/>
<keyword evidence="2" id="KW-0067">ATP-binding</keyword>
<dbReference type="OrthoDB" id="1711855at2759"/>
<dbReference type="GO" id="GO:0140662">
    <property type="term" value="F:ATP-dependent protein folding chaperone"/>
    <property type="evidence" value="ECO:0007669"/>
    <property type="project" value="InterPro"/>
</dbReference>
<evidence type="ECO:0000313" key="3">
    <source>
        <dbReference type="EMBL" id="KMS64952.1"/>
    </source>
</evidence>
<dbReference type="GO" id="GO:0005829">
    <property type="term" value="C:cytosol"/>
    <property type="evidence" value="ECO:0007669"/>
    <property type="project" value="TreeGrafter"/>
</dbReference>
<reference evidence="3 4" key="1">
    <citation type="journal article" date="2014" name="Nature">
        <title>The genome of the recently domesticated crop plant sugar beet (Beta vulgaris).</title>
        <authorList>
            <person name="Dohm J.C."/>
            <person name="Minoche A.E."/>
            <person name="Holtgrawe D."/>
            <person name="Capella-Gutierrez S."/>
            <person name="Zakrzewski F."/>
            <person name="Tafer H."/>
            <person name="Rupp O."/>
            <person name="Sorensen T.R."/>
            <person name="Stracke R."/>
            <person name="Reinhardt R."/>
            <person name="Goesmann A."/>
            <person name="Kraft T."/>
            <person name="Schulz B."/>
            <person name="Stadler P.F."/>
            <person name="Schmidt T."/>
            <person name="Gabaldon T."/>
            <person name="Lehrach H."/>
            <person name="Weisshaar B."/>
            <person name="Himmelbauer H."/>
        </authorList>
    </citation>
    <scope>NUCLEOTIDE SEQUENCE [LARGE SCALE GENOMIC DNA]</scope>
    <source>
        <tissue evidence="3">Taproot</tissue>
    </source>
</reference>
<dbReference type="EMBL" id="KQ117796">
    <property type="protein sequence ID" value="KMS64952.1"/>
    <property type="molecule type" value="Genomic_DNA"/>
</dbReference>